<evidence type="ECO:0000256" key="4">
    <source>
        <dbReference type="ARBA" id="ARBA00014103"/>
    </source>
</evidence>
<dbReference type="Pfam" id="PF04100">
    <property type="entry name" value="Vps53_N"/>
    <property type="match status" value="1"/>
</dbReference>
<dbReference type="PANTHER" id="PTHR12820:SF0">
    <property type="entry name" value="VACUOLAR PROTEIN SORTING-ASSOCIATED PROTEIN 53 HOMOLOG"/>
    <property type="match status" value="1"/>
</dbReference>
<evidence type="ECO:0000259" key="8">
    <source>
        <dbReference type="Pfam" id="PF04100"/>
    </source>
</evidence>
<comment type="subcellular location">
    <subcellularLocation>
        <location evidence="2">Endosome membrane</location>
        <topology evidence="2">Peripheral membrane protein</topology>
    </subcellularLocation>
    <subcellularLocation>
        <location evidence="1">Golgi apparatus</location>
        <location evidence="1">trans-Golgi network membrane</location>
        <topology evidence="1">Peripheral membrane protein</topology>
    </subcellularLocation>
</comment>
<keyword evidence="6" id="KW-0333">Golgi apparatus</keyword>
<dbReference type="Gene3D" id="1.10.357.110">
    <property type="entry name" value="Vacuolar protein sorting-associated protein 53, C-terminus"/>
    <property type="match status" value="1"/>
</dbReference>
<sequence length="805" mass="90859">MSDDTGDDTDQVPKYSEKVNSLINEFGRSSELCRPDLDLTAHINKLFPTEQSLSQLDSVMCNIEKEIGELDSELAELVEVHGQAGVDGNNALVEAHASIAELEKKIKLIRGKTHQSESSVHEMTKDIKQLDVAKRNLTASITTLHHLHLLLTGVNSLNVWIHNRQYSDVAAELPAVLNVLQLFDDYVHVEQVKNLTEKVQKLKENLSIQLSGDLRQMFKTNQLNQNTADMCRVAAVLGGAVQDEFCKWYITQQLAVYLVLYSESEDVAWIDKIEERYRWFVNKLAEFERTGTSKIFPPSWEMGRNLAKEFCVLTRQSLDKLMIRRKAEIDWKLLAHAINHTIMFETLLCKRFPAKTNFNFEKILWTVFDKHMDVFLASQNKNLNQFVDDCATRIRSGEERPSKEVNMTAVPLSSSADLFLLLKKIITESSKLCANPDNILKELVEVFRQCLRNYGHGCLSAFLPQISSSSSSGYQGIMGSSSLLQNLMREDTTIRLTADQQFFTCCLLATADWCAETTMQLQEKLKQRMAEIDLNQEVELFYSISNNALTILVQDIDAACDASLQMMTKINWSNIEAVGDESSYVTSIRKHLRASVPLIRDYFADRRKYFAHFCLKLASQLVNKFLGALFRCKPIPITGANSIGQPKKPKNGCVQLLLDTHALKSFLLGMPSVESSVVTKPPTMYTNTVTKGMTKAEMILKVVMTDVSNPEEFITVYSRMLPDSDSAELQKVLEMRSMKRSEQTQLIQLYRVRVEGLPMSQQSSSTAPPSSAMPSTLSAVVSLATDGITVDSSMRRLEKLVKKKF</sequence>
<evidence type="ECO:0000256" key="5">
    <source>
        <dbReference type="ARBA" id="ARBA00022753"/>
    </source>
</evidence>
<keyword evidence="10" id="KW-1185">Reference proteome</keyword>
<dbReference type="Pfam" id="PF16854">
    <property type="entry name" value="VPS53_C"/>
    <property type="match status" value="1"/>
</dbReference>
<dbReference type="InterPro" id="IPR031745">
    <property type="entry name" value="Vps53_C"/>
</dbReference>
<protein>
    <recommendedName>
        <fullName evidence="4">Vacuolar protein sorting-associated protein 53 homolog</fullName>
    </recommendedName>
</protein>
<feature type="domain" description="Vps53 N-terminal" evidence="8">
    <location>
        <begin position="36"/>
        <end position="393"/>
    </location>
</feature>
<feature type="domain" description="Vps53 C-terminal" evidence="9">
    <location>
        <begin position="655"/>
        <end position="737"/>
    </location>
</feature>
<comment type="similarity">
    <text evidence="3">Belongs to the VPS53 family.</text>
</comment>
<evidence type="ECO:0000256" key="2">
    <source>
        <dbReference type="ARBA" id="ARBA00004481"/>
    </source>
</evidence>
<dbReference type="PANTHER" id="PTHR12820">
    <property type="entry name" value="VACUOLAR SORTING PROTEIN 53"/>
    <property type="match status" value="1"/>
</dbReference>
<dbReference type="Proteomes" id="UP000887574">
    <property type="component" value="Unplaced"/>
</dbReference>
<evidence type="ECO:0000313" key="10">
    <source>
        <dbReference type="Proteomes" id="UP000887574"/>
    </source>
</evidence>
<dbReference type="GO" id="GO:0042147">
    <property type="term" value="P:retrograde transport, endosome to Golgi"/>
    <property type="evidence" value="ECO:0007669"/>
    <property type="project" value="InterPro"/>
</dbReference>
<reference evidence="11" key="1">
    <citation type="submission" date="2022-11" db="UniProtKB">
        <authorList>
            <consortium name="WormBaseParasite"/>
        </authorList>
    </citation>
    <scope>IDENTIFICATION</scope>
</reference>
<keyword evidence="7" id="KW-0472">Membrane</keyword>
<dbReference type="GO" id="GO:0005829">
    <property type="term" value="C:cytosol"/>
    <property type="evidence" value="ECO:0007669"/>
    <property type="project" value="GOC"/>
</dbReference>
<dbReference type="WBParaSite" id="jg2487">
    <property type="protein sequence ID" value="jg2487"/>
    <property type="gene ID" value="jg2487"/>
</dbReference>
<accession>A0A915DXZ3</accession>
<dbReference type="InterPro" id="IPR038260">
    <property type="entry name" value="Vps53_C_sf"/>
</dbReference>
<dbReference type="AlphaFoldDB" id="A0A915DXZ3"/>
<proteinExistence type="inferred from homology"/>
<evidence type="ECO:0000256" key="3">
    <source>
        <dbReference type="ARBA" id="ARBA00008628"/>
    </source>
</evidence>
<evidence type="ECO:0000256" key="1">
    <source>
        <dbReference type="ARBA" id="ARBA00004150"/>
    </source>
</evidence>
<dbReference type="GO" id="GO:0010008">
    <property type="term" value="C:endosome membrane"/>
    <property type="evidence" value="ECO:0007669"/>
    <property type="project" value="UniProtKB-SubCell"/>
</dbReference>
<name>A0A915DXZ3_9BILA</name>
<evidence type="ECO:0000259" key="9">
    <source>
        <dbReference type="Pfam" id="PF16854"/>
    </source>
</evidence>
<dbReference type="InterPro" id="IPR007234">
    <property type="entry name" value="Vps53_N"/>
</dbReference>
<dbReference type="InterPro" id="IPR039766">
    <property type="entry name" value="Vps53"/>
</dbReference>
<dbReference type="GO" id="GO:0000938">
    <property type="term" value="C:GARP complex"/>
    <property type="evidence" value="ECO:0007669"/>
    <property type="project" value="InterPro"/>
</dbReference>
<evidence type="ECO:0000256" key="7">
    <source>
        <dbReference type="ARBA" id="ARBA00023136"/>
    </source>
</evidence>
<keyword evidence="5" id="KW-0967">Endosome</keyword>
<evidence type="ECO:0000313" key="11">
    <source>
        <dbReference type="WBParaSite" id="jg2487"/>
    </source>
</evidence>
<organism evidence="10 11">
    <name type="scientific">Ditylenchus dipsaci</name>
    <dbReference type="NCBI Taxonomy" id="166011"/>
    <lineage>
        <taxon>Eukaryota</taxon>
        <taxon>Metazoa</taxon>
        <taxon>Ecdysozoa</taxon>
        <taxon>Nematoda</taxon>
        <taxon>Chromadorea</taxon>
        <taxon>Rhabditida</taxon>
        <taxon>Tylenchina</taxon>
        <taxon>Tylenchomorpha</taxon>
        <taxon>Sphaerularioidea</taxon>
        <taxon>Anguinidae</taxon>
        <taxon>Anguininae</taxon>
        <taxon>Ditylenchus</taxon>
    </lineage>
</organism>
<evidence type="ECO:0000256" key="6">
    <source>
        <dbReference type="ARBA" id="ARBA00023034"/>
    </source>
</evidence>